<comment type="caution">
    <text evidence="3">The sequence shown here is derived from an EMBL/GenBank/DDBJ whole genome shotgun (WGS) entry which is preliminary data.</text>
</comment>
<dbReference type="GO" id="GO:0015074">
    <property type="term" value="P:DNA integration"/>
    <property type="evidence" value="ECO:0007669"/>
    <property type="project" value="InterPro"/>
</dbReference>
<sequence>MSDGYSGRVTVQLGQLDERRLLGSSDSPAQAAGRVTVELKVVGRLSDQLGFYPDGYLGRMKKIVARWVAKCPTCQLVKAEHQVPSGLLQNLPIPEWKWDHITMDFVTGLPTGIKSKHNAVWVVVDRLTKSAHFMAISDKDGAKIIAEKYIDEIVRLHGILVSIVSYRDTRFMSKFWKAFQKALGNRVNLSIAYHPQTDGQPERMIQTLEDMLRACVLDWGGNWEKYLRLVEFAYNNSFQASIGMSPYEALYGRACRTPLCWTPMGEHDRPVPSDPSDDRSVRSNPSGRSDPSHDRSGRSDPTIGLADPIRRSVYQIRFVSKTNGLPSPSSTLHQTVGPGGGEWMHPEASHPFLAPFRKVTSVPYLLPKGHIRSLHLLGDATVRWYPLDLTPFGRDTSSPVSYHSPPARVSADRTTQLGQYTISSLSSIELFLLKQPGLFMNAGRGRYTTHLLKGVEMPVVDVPTRPLEVVADTATEAVMNKKDVVAEMEEAVVVTRDIAKVTYHVEVVVKKDTVVVAVREVAGCYGGSGV</sequence>
<evidence type="ECO:0000313" key="3">
    <source>
        <dbReference type="EMBL" id="KAG7648456.1"/>
    </source>
</evidence>
<feature type="region of interest" description="Disordered" evidence="1">
    <location>
        <begin position="266"/>
        <end position="305"/>
    </location>
</feature>
<accession>A0A8T2GMC2</accession>
<dbReference type="InterPro" id="IPR001584">
    <property type="entry name" value="Integrase_cat-core"/>
</dbReference>
<dbReference type="PANTHER" id="PTHR45835">
    <property type="entry name" value="YALI0A06105P"/>
    <property type="match status" value="1"/>
</dbReference>
<gene>
    <name evidence="3" type="ORF">ISN45_At01g034190</name>
</gene>
<dbReference type="PANTHER" id="PTHR45835:SF99">
    <property type="entry name" value="CHROMO DOMAIN-CONTAINING PROTEIN-RELATED"/>
    <property type="match status" value="1"/>
</dbReference>
<feature type="compositionally biased region" description="Basic and acidic residues" evidence="1">
    <location>
        <begin position="266"/>
        <end position="281"/>
    </location>
</feature>
<evidence type="ECO:0000259" key="2">
    <source>
        <dbReference type="PROSITE" id="PS50994"/>
    </source>
</evidence>
<dbReference type="Proteomes" id="UP000694240">
    <property type="component" value="Chromosome 1"/>
</dbReference>
<proteinExistence type="predicted"/>
<organism evidence="3 4">
    <name type="scientific">Arabidopsis thaliana x Arabidopsis arenosa</name>
    <dbReference type="NCBI Taxonomy" id="1240361"/>
    <lineage>
        <taxon>Eukaryota</taxon>
        <taxon>Viridiplantae</taxon>
        <taxon>Streptophyta</taxon>
        <taxon>Embryophyta</taxon>
        <taxon>Tracheophyta</taxon>
        <taxon>Spermatophyta</taxon>
        <taxon>Magnoliopsida</taxon>
        <taxon>eudicotyledons</taxon>
        <taxon>Gunneridae</taxon>
        <taxon>Pentapetalae</taxon>
        <taxon>rosids</taxon>
        <taxon>malvids</taxon>
        <taxon>Brassicales</taxon>
        <taxon>Brassicaceae</taxon>
        <taxon>Camelineae</taxon>
        <taxon>Arabidopsis</taxon>
    </lineage>
</organism>
<feature type="domain" description="Integrase catalytic" evidence="2">
    <location>
        <begin position="88"/>
        <end position="254"/>
    </location>
</feature>
<reference evidence="3 4" key="1">
    <citation type="submission" date="2020-12" db="EMBL/GenBank/DDBJ databases">
        <title>Concerted genomic and epigenomic changes stabilize Arabidopsis allopolyploids.</title>
        <authorList>
            <person name="Chen Z."/>
        </authorList>
    </citation>
    <scope>NUCLEOTIDE SEQUENCE [LARGE SCALE GENOMIC DNA]</scope>
    <source>
        <strain evidence="3">Allo738</strain>
        <tissue evidence="3">Leaf</tissue>
    </source>
</reference>
<feature type="compositionally biased region" description="Polar residues" evidence="1">
    <location>
        <begin position="321"/>
        <end position="334"/>
    </location>
</feature>
<feature type="region of interest" description="Disordered" evidence="1">
    <location>
        <begin position="321"/>
        <end position="344"/>
    </location>
</feature>
<keyword evidence="4" id="KW-1185">Reference proteome</keyword>
<evidence type="ECO:0000256" key="1">
    <source>
        <dbReference type="SAM" id="MobiDB-lite"/>
    </source>
</evidence>
<protein>
    <submittedName>
        <fullName evidence="3">Integrase catalytic core</fullName>
    </submittedName>
</protein>
<dbReference type="EMBL" id="JAEFBK010000001">
    <property type="protein sequence ID" value="KAG7648456.1"/>
    <property type="molecule type" value="Genomic_DNA"/>
</dbReference>
<dbReference type="AlphaFoldDB" id="A0A8T2GMC2"/>
<dbReference type="PROSITE" id="PS50994">
    <property type="entry name" value="INTEGRASE"/>
    <property type="match status" value="1"/>
</dbReference>
<evidence type="ECO:0000313" key="4">
    <source>
        <dbReference type="Proteomes" id="UP000694240"/>
    </source>
</evidence>
<name>A0A8T2GMC2_9BRAS</name>